<comment type="caution">
    <text evidence="2">The sequence shown here is derived from an EMBL/GenBank/DDBJ whole genome shotgun (WGS) entry which is preliminary data.</text>
</comment>
<keyword evidence="3" id="KW-1185">Reference proteome</keyword>
<feature type="transmembrane region" description="Helical" evidence="1">
    <location>
        <begin position="124"/>
        <end position="148"/>
    </location>
</feature>
<proteinExistence type="predicted"/>
<dbReference type="Proteomes" id="UP001344906">
    <property type="component" value="Unassembled WGS sequence"/>
</dbReference>
<feature type="transmembrane region" description="Helical" evidence="1">
    <location>
        <begin position="154"/>
        <end position="177"/>
    </location>
</feature>
<protein>
    <recommendedName>
        <fullName evidence="4">DUF304 domain-containing protein</fullName>
    </recommendedName>
</protein>
<evidence type="ECO:0000313" key="3">
    <source>
        <dbReference type="Proteomes" id="UP001344906"/>
    </source>
</evidence>
<feature type="transmembrane region" description="Helical" evidence="1">
    <location>
        <begin position="54"/>
        <end position="71"/>
    </location>
</feature>
<accession>A0ABQ6FMG4</accession>
<feature type="transmembrane region" description="Helical" evidence="1">
    <location>
        <begin position="28"/>
        <end position="48"/>
    </location>
</feature>
<sequence>MSDGYSSQQRQAIKRHDPIWRSLRIERIVSIILGFMCAGYIVFDIHVYREIAQNNPIGLIVFCILLLRLIFKQVWQERHWLRIGERRLYALHNDVSVGGQIAKQTATQPVDLPLVVALDWRRDVLIIIGVVLATFAVAIVVTEILWPGTSNQNVFIIIVFSTIILFTVVWLLASWAYQAYFLRQRIEVSEEGITTRFRGQEYSIRWQDAHIFAQYRSGVMAQSRQIFELCNEQVIVRWSQHEFLGNFLLKTVSNVSDQHDYNWLIGRVNALVSEHTRLPLLRLDNTSPIKLNRQVRESLHTLSYESADTTPPLAQDDPLVQRIQWSGQSGLVVLIGIGISLLMVIYGVLSLTHSLFMPALPGFGNAFWLVIGILLFIMLVLSAVILLASQRYWQHLNCQRQRAIQQPDAFLAQSQPIHIVEPPQPVSLIIRPRAYRLFIMFFIEGFFLGSLLNNSLFNAIIHQRLALSGLISPFIFALSLGIFMTPFIQRSTQQRIEVNAQGISTRLNMIDSHINWQDARLFTRYRILQLFSKPPRSQYYEIASQQTVVRWLANRSRVATVTTQPKMNQQQYELWLRDLSSYITQRTNLPLVDLDGTPMSPEEK</sequence>
<feature type="transmembrane region" description="Helical" evidence="1">
    <location>
        <begin position="331"/>
        <end position="354"/>
    </location>
</feature>
<dbReference type="EMBL" id="BSRI01000001">
    <property type="protein sequence ID" value="GLV55429.1"/>
    <property type="molecule type" value="Genomic_DNA"/>
</dbReference>
<gene>
    <name evidence="2" type="ORF">KDH_22730</name>
</gene>
<keyword evidence="1" id="KW-0812">Transmembrane</keyword>
<organism evidence="2 3">
    <name type="scientific">Dictyobacter halimunensis</name>
    <dbReference type="NCBI Taxonomy" id="3026934"/>
    <lineage>
        <taxon>Bacteria</taxon>
        <taxon>Bacillati</taxon>
        <taxon>Chloroflexota</taxon>
        <taxon>Ktedonobacteria</taxon>
        <taxon>Ktedonobacterales</taxon>
        <taxon>Dictyobacteraceae</taxon>
        <taxon>Dictyobacter</taxon>
    </lineage>
</organism>
<evidence type="ECO:0000256" key="1">
    <source>
        <dbReference type="SAM" id="Phobius"/>
    </source>
</evidence>
<name>A0ABQ6FMG4_9CHLR</name>
<feature type="transmembrane region" description="Helical" evidence="1">
    <location>
        <begin position="366"/>
        <end position="387"/>
    </location>
</feature>
<feature type="transmembrane region" description="Helical" evidence="1">
    <location>
        <begin position="465"/>
        <end position="488"/>
    </location>
</feature>
<evidence type="ECO:0000313" key="2">
    <source>
        <dbReference type="EMBL" id="GLV55429.1"/>
    </source>
</evidence>
<dbReference type="RefSeq" id="WP_338249759.1">
    <property type="nucleotide sequence ID" value="NZ_BSRI01000001.1"/>
</dbReference>
<feature type="transmembrane region" description="Helical" evidence="1">
    <location>
        <begin position="434"/>
        <end position="453"/>
    </location>
</feature>
<evidence type="ECO:0008006" key="4">
    <source>
        <dbReference type="Google" id="ProtNLM"/>
    </source>
</evidence>
<reference evidence="2 3" key="1">
    <citation type="submission" date="2023-02" db="EMBL/GenBank/DDBJ databases">
        <title>Dictyobacter halimunensis sp. nov., a new member of the class Ktedonobacteria from forest soil in a geothermal area.</title>
        <authorList>
            <person name="Rachmania M.K."/>
            <person name="Ningsih F."/>
            <person name="Sakai Y."/>
            <person name="Yabe S."/>
            <person name="Yokota A."/>
            <person name="Sjamsuridzal W."/>
        </authorList>
    </citation>
    <scope>NUCLEOTIDE SEQUENCE [LARGE SCALE GENOMIC DNA]</scope>
    <source>
        <strain evidence="2 3">S3.2.2.5</strain>
    </source>
</reference>
<keyword evidence="1" id="KW-0472">Membrane</keyword>
<keyword evidence="1" id="KW-1133">Transmembrane helix</keyword>